<evidence type="ECO:0000256" key="1">
    <source>
        <dbReference type="SAM" id="Phobius"/>
    </source>
</evidence>
<name>A0A543CUP4_9ACTN</name>
<reference evidence="2 3" key="1">
    <citation type="submission" date="2019-06" db="EMBL/GenBank/DDBJ databases">
        <title>Sequencing the genomes of 1000 actinobacteria strains.</title>
        <authorList>
            <person name="Klenk H.-P."/>
        </authorList>
    </citation>
    <scope>NUCLEOTIDE SEQUENCE [LARGE SCALE GENOMIC DNA]</scope>
    <source>
        <strain evidence="2 3">DSM 102200</strain>
    </source>
</reference>
<dbReference type="RefSeq" id="WP_141960688.1">
    <property type="nucleotide sequence ID" value="NZ_VFOZ01000001.1"/>
</dbReference>
<gene>
    <name evidence="2" type="ORF">FB559_6558</name>
</gene>
<proteinExistence type="predicted"/>
<organism evidence="2 3">
    <name type="scientific">Actinoallomurus bryophytorum</name>
    <dbReference type="NCBI Taxonomy" id="1490222"/>
    <lineage>
        <taxon>Bacteria</taxon>
        <taxon>Bacillati</taxon>
        <taxon>Actinomycetota</taxon>
        <taxon>Actinomycetes</taxon>
        <taxon>Streptosporangiales</taxon>
        <taxon>Thermomonosporaceae</taxon>
        <taxon>Actinoallomurus</taxon>
    </lineage>
</organism>
<keyword evidence="1" id="KW-0812">Transmembrane</keyword>
<dbReference type="Proteomes" id="UP000316096">
    <property type="component" value="Unassembled WGS sequence"/>
</dbReference>
<keyword evidence="1" id="KW-1133">Transmembrane helix</keyword>
<dbReference type="EMBL" id="VFOZ01000001">
    <property type="protein sequence ID" value="TQM00835.1"/>
    <property type="molecule type" value="Genomic_DNA"/>
</dbReference>
<comment type="caution">
    <text evidence="2">The sequence shown here is derived from an EMBL/GenBank/DDBJ whole genome shotgun (WGS) entry which is preliminary data.</text>
</comment>
<evidence type="ECO:0000313" key="3">
    <source>
        <dbReference type="Proteomes" id="UP000316096"/>
    </source>
</evidence>
<sequence length="76" mass="8960">MSVLVASKVDEWTWVWGPVVLILWVISVAVVVWLVARTAKPRSEHGLREARELLKSQIESGELTEEEYRRRMKWLR</sequence>
<keyword evidence="3" id="KW-1185">Reference proteome</keyword>
<accession>A0A543CUP4</accession>
<dbReference type="AlphaFoldDB" id="A0A543CUP4"/>
<feature type="transmembrane region" description="Helical" evidence="1">
    <location>
        <begin position="12"/>
        <end position="36"/>
    </location>
</feature>
<protein>
    <submittedName>
        <fullName evidence="2">Uncharacterized protein</fullName>
    </submittedName>
</protein>
<keyword evidence="1" id="KW-0472">Membrane</keyword>
<evidence type="ECO:0000313" key="2">
    <source>
        <dbReference type="EMBL" id="TQM00835.1"/>
    </source>
</evidence>